<name>A0AAJ0FXN9_9HYPO</name>
<dbReference type="InterPro" id="IPR002575">
    <property type="entry name" value="Aminoglycoside_PTrfase"/>
</dbReference>
<dbReference type="PANTHER" id="PTHR21310:SF15">
    <property type="entry name" value="AMINOGLYCOSIDE PHOSPHOTRANSFERASE DOMAIN-CONTAINING PROTEIN"/>
    <property type="match status" value="1"/>
</dbReference>
<dbReference type="SUPFAM" id="SSF56112">
    <property type="entry name" value="Protein kinase-like (PK-like)"/>
    <property type="match status" value="1"/>
</dbReference>
<evidence type="ECO:0000313" key="3">
    <source>
        <dbReference type="Proteomes" id="UP001251528"/>
    </source>
</evidence>
<sequence>MRTQQPSHALGSDAWLGADEYEPGSELHTRATNFFTVVNWDALSSIASQHRGGESCYFTKNFSVGHFNMTRRIVFEDGTSWVARLRFPNHDTAADREALENSKVMEIEVASMKSKTQIPVPKVHAYSFAVENDVGAAFILMDYIHGSVAAEFREAQGSAVGLFGTVEQDRKFREQMAHIQAIIASFRFKQIGSLYYNQETDDFHVGPELQTGKGPWVSSMEYYDDLTHHLLKSAIKNNLQGDQSFMVPSILNYLLRICGEEKTGPFRLVNRDFGAHNLLVNQDFDIVGVIDFDGVMAAPLEVVAQYPVLSFLQLEAPGIVDPRPAVVERVAQTAPRLQMYKDMLARYEEDDKSDGIRVAARLASESARVYQGMTAYQQHQDFVNQKWMKSCLKMLQDSVQDGVQSRMQQL</sequence>
<dbReference type="Gene3D" id="3.90.1200.10">
    <property type="match status" value="1"/>
</dbReference>
<dbReference type="InterPro" id="IPR051678">
    <property type="entry name" value="AGP_Transferase"/>
</dbReference>
<dbReference type="EMBL" id="JASWJB010000130">
    <property type="protein sequence ID" value="KAK2595514.1"/>
    <property type="molecule type" value="Genomic_DNA"/>
</dbReference>
<keyword evidence="3" id="KW-1185">Reference proteome</keyword>
<dbReference type="InterPro" id="IPR011009">
    <property type="entry name" value="Kinase-like_dom_sf"/>
</dbReference>
<comment type="caution">
    <text evidence="2">The sequence shown here is derived from an EMBL/GenBank/DDBJ whole genome shotgun (WGS) entry which is preliminary data.</text>
</comment>
<dbReference type="AlphaFoldDB" id="A0AAJ0FXN9"/>
<accession>A0AAJ0FXN9</accession>
<evidence type="ECO:0000259" key="1">
    <source>
        <dbReference type="Pfam" id="PF01636"/>
    </source>
</evidence>
<proteinExistence type="predicted"/>
<dbReference type="Proteomes" id="UP001251528">
    <property type="component" value="Unassembled WGS sequence"/>
</dbReference>
<feature type="domain" description="Aminoglycoside phosphotransferase" evidence="1">
    <location>
        <begin position="76"/>
        <end position="299"/>
    </location>
</feature>
<protein>
    <recommendedName>
        <fullName evidence="1">Aminoglycoside phosphotransferase domain-containing protein</fullName>
    </recommendedName>
</protein>
<gene>
    <name evidence="2" type="ORF">QQS21_006789</name>
</gene>
<organism evidence="2 3">
    <name type="scientific">Conoideocrella luteorostrata</name>
    <dbReference type="NCBI Taxonomy" id="1105319"/>
    <lineage>
        <taxon>Eukaryota</taxon>
        <taxon>Fungi</taxon>
        <taxon>Dikarya</taxon>
        <taxon>Ascomycota</taxon>
        <taxon>Pezizomycotina</taxon>
        <taxon>Sordariomycetes</taxon>
        <taxon>Hypocreomycetidae</taxon>
        <taxon>Hypocreales</taxon>
        <taxon>Clavicipitaceae</taxon>
        <taxon>Conoideocrella</taxon>
    </lineage>
</organism>
<evidence type="ECO:0000313" key="2">
    <source>
        <dbReference type="EMBL" id="KAK2595514.1"/>
    </source>
</evidence>
<dbReference type="PANTHER" id="PTHR21310">
    <property type="entry name" value="AMINOGLYCOSIDE PHOSPHOTRANSFERASE-RELATED-RELATED"/>
    <property type="match status" value="1"/>
</dbReference>
<dbReference type="Pfam" id="PF01636">
    <property type="entry name" value="APH"/>
    <property type="match status" value="1"/>
</dbReference>
<reference evidence="2" key="1">
    <citation type="submission" date="2023-06" db="EMBL/GenBank/DDBJ databases">
        <title>Conoideocrella luteorostrata (Hypocreales: Clavicipitaceae), a potential biocontrol fungus for elongate hemlock scale in United States Christmas tree production areas.</title>
        <authorList>
            <person name="Barrett H."/>
            <person name="Lovett B."/>
            <person name="Macias A.M."/>
            <person name="Stajich J.E."/>
            <person name="Kasson M.T."/>
        </authorList>
    </citation>
    <scope>NUCLEOTIDE SEQUENCE</scope>
    <source>
        <strain evidence="2">ARSEF 14590</strain>
    </source>
</reference>